<dbReference type="Proteomes" id="UP000466517">
    <property type="component" value="Plasmid pJCM13574"/>
</dbReference>
<keyword evidence="1" id="KW-0614">Plasmid</keyword>
<dbReference type="EMBL" id="AP022611">
    <property type="protein sequence ID" value="BBZ31360.1"/>
    <property type="molecule type" value="Genomic_DNA"/>
</dbReference>
<dbReference type="KEGG" id="mmag:MMAD_56550"/>
<protein>
    <submittedName>
        <fullName evidence="1">Uncharacterized protein</fullName>
    </submittedName>
</protein>
<reference evidence="1 2" key="1">
    <citation type="journal article" date="2019" name="Emerg. Microbes Infect.">
        <title>Comprehensive subspecies identification of 175 nontuberculous mycobacteria species based on 7547 genomic profiles.</title>
        <authorList>
            <person name="Matsumoto Y."/>
            <person name="Kinjo T."/>
            <person name="Motooka D."/>
            <person name="Nabeya D."/>
            <person name="Jung N."/>
            <person name="Uechi K."/>
            <person name="Horii T."/>
            <person name="Iida T."/>
            <person name="Fujita J."/>
            <person name="Nakamura S."/>
        </authorList>
    </citation>
    <scope>NUCLEOTIDE SEQUENCE [LARGE SCALE GENOMIC DNA]</scope>
    <source>
        <strain evidence="1 2">JCM 13574</strain>
        <plasmid evidence="2">pjcm13574 dna</plasmid>
    </source>
</reference>
<geneLocation type="plasmid" evidence="2">
    <name>pjcm13574 dna</name>
</geneLocation>
<gene>
    <name evidence="1" type="ORF">MMAD_56550</name>
</gene>
<sequence>MRVHPAVADALIAHAEGVGLPRAVYNALAIASILSSDGAETTAKQEGLPLAM</sequence>
<proteinExistence type="predicted"/>
<keyword evidence="2" id="KW-1185">Reference proteome</keyword>
<dbReference type="AlphaFoldDB" id="A0A7I7XQ72"/>
<name>A0A7I7XQ72_9MYCO</name>
<organism evidence="1 2">
    <name type="scientific">Mycolicibacterium madagascariense</name>
    <dbReference type="NCBI Taxonomy" id="212765"/>
    <lineage>
        <taxon>Bacteria</taxon>
        <taxon>Bacillati</taxon>
        <taxon>Actinomycetota</taxon>
        <taxon>Actinomycetes</taxon>
        <taxon>Mycobacteriales</taxon>
        <taxon>Mycobacteriaceae</taxon>
        <taxon>Mycolicibacterium</taxon>
    </lineage>
</organism>
<evidence type="ECO:0000313" key="1">
    <source>
        <dbReference type="EMBL" id="BBZ31360.1"/>
    </source>
</evidence>
<accession>A0A7I7XQ72</accession>
<evidence type="ECO:0000313" key="2">
    <source>
        <dbReference type="Proteomes" id="UP000466517"/>
    </source>
</evidence>